<dbReference type="Proteomes" id="UP001595816">
    <property type="component" value="Unassembled WGS sequence"/>
</dbReference>
<protein>
    <recommendedName>
        <fullName evidence="3">SPOR domain-containing protein</fullName>
    </recommendedName>
</protein>
<reference evidence="2" key="1">
    <citation type="journal article" date="2019" name="Int. J. Syst. Evol. Microbiol.">
        <title>The Global Catalogue of Microorganisms (GCM) 10K type strain sequencing project: providing services to taxonomists for standard genome sequencing and annotation.</title>
        <authorList>
            <consortium name="The Broad Institute Genomics Platform"/>
            <consortium name="The Broad Institute Genome Sequencing Center for Infectious Disease"/>
            <person name="Wu L."/>
            <person name="Ma J."/>
        </authorList>
    </citation>
    <scope>NUCLEOTIDE SEQUENCE [LARGE SCALE GENOMIC DNA]</scope>
    <source>
        <strain evidence="2">CGMCC 4.7289</strain>
    </source>
</reference>
<name>A0ABV8LQD2_9ACTN</name>
<sequence length="62" mass="7304">MESSEPWFYCLKHRRPEHGRQEAEQYLLGPFPDEATAARALDVIREREARKEAEDRAWSGDD</sequence>
<keyword evidence="2" id="KW-1185">Reference proteome</keyword>
<organism evidence="1 2">
    <name type="scientific">Hamadaea flava</name>
    <dbReference type="NCBI Taxonomy" id="1742688"/>
    <lineage>
        <taxon>Bacteria</taxon>
        <taxon>Bacillati</taxon>
        <taxon>Actinomycetota</taxon>
        <taxon>Actinomycetes</taxon>
        <taxon>Micromonosporales</taxon>
        <taxon>Micromonosporaceae</taxon>
        <taxon>Hamadaea</taxon>
    </lineage>
</organism>
<accession>A0ABV8LQD2</accession>
<evidence type="ECO:0008006" key="3">
    <source>
        <dbReference type="Google" id="ProtNLM"/>
    </source>
</evidence>
<gene>
    <name evidence="1" type="ORF">ACFOZ4_21705</name>
</gene>
<dbReference type="RefSeq" id="WP_253760962.1">
    <property type="nucleotide sequence ID" value="NZ_JAMZDZ010000001.1"/>
</dbReference>
<proteinExistence type="predicted"/>
<evidence type="ECO:0000313" key="2">
    <source>
        <dbReference type="Proteomes" id="UP001595816"/>
    </source>
</evidence>
<dbReference type="EMBL" id="JBHSAY010000010">
    <property type="protein sequence ID" value="MFC4133232.1"/>
    <property type="molecule type" value="Genomic_DNA"/>
</dbReference>
<evidence type="ECO:0000313" key="1">
    <source>
        <dbReference type="EMBL" id="MFC4133232.1"/>
    </source>
</evidence>
<comment type="caution">
    <text evidence="1">The sequence shown here is derived from an EMBL/GenBank/DDBJ whole genome shotgun (WGS) entry which is preliminary data.</text>
</comment>